<dbReference type="PANTHER" id="PTHR42852:SF6">
    <property type="entry name" value="THIOL:DISULFIDE INTERCHANGE PROTEIN DSBE"/>
    <property type="match status" value="1"/>
</dbReference>
<dbReference type="GO" id="GO:0017004">
    <property type="term" value="P:cytochrome complex assembly"/>
    <property type="evidence" value="ECO:0007669"/>
    <property type="project" value="UniProtKB-KW"/>
</dbReference>
<evidence type="ECO:0000256" key="5">
    <source>
        <dbReference type="SAM" id="SignalP"/>
    </source>
</evidence>
<dbReference type="CDD" id="cd02966">
    <property type="entry name" value="TlpA_like_family"/>
    <property type="match status" value="1"/>
</dbReference>
<evidence type="ECO:0000256" key="1">
    <source>
        <dbReference type="ARBA" id="ARBA00004196"/>
    </source>
</evidence>
<organism evidence="7 8">
    <name type="scientific">Emticicia aquatilis</name>
    <dbReference type="NCBI Taxonomy" id="1537369"/>
    <lineage>
        <taxon>Bacteria</taxon>
        <taxon>Pseudomonadati</taxon>
        <taxon>Bacteroidota</taxon>
        <taxon>Cytophagia</taxon>
        <taxon>Cytophagales</taxon>
        <taxon>Leadbetterellaceae</taxon>
        <taxon>Emticicia</taxon>
    </lineage>
</organism>
<comment type="caution">
    <text evidence="7">The sequence shown here is derived from an EMBL/GenBank/DDBJ whole genome shotgun (WGS) entry which is preliminary data.</text>
</comment>
<dbReference type="GO" id="GO:0016491">
    <property type="term" value="F:oxidoreductase activity"/>
    <property type="evidence" value="ECO:0007669"/>
    <property type="project" value="InterPro"/>
</dbReference>
<dbReference type="InterPro" id="IPR050553">
    <property type="entry name" value="Thioredoxin_ResA/DsbE_sf"/>
</dbReference>
<feature type="signal peptide" evidence="5">
    <location>
        <begin position="1"/>
        <end position="22"/>
    </location>
</feature>
<keyword evidence="2" id="KW-0201">Cytochrome c-type biogenesis</keyword>
<feature type="chain" id="PRO_5037226261" evidence="5">
    <location>
        <begin position="23"/>
        <end position="367"/>
    </location>
</feature>
<evidence type="ECO:0000256" key="2">
    <source>
        <dbReference type="ARBA" id="ARBA00022748"/>
    </source>
</evidence>
<evidence type="ECO:0000313" key="7">
    <source>
        <dbReference type="EMBL" id="GGD44708.1"/>
    </source>
</evidence>
<sequence length="367" mass="41633">MKKSTYLLIPLVLLLSDVFSQGYQINGKINGCDNKWVFLIDSGNRNAVLDSVKCTNNQVVFKGNIDEPKLIQMKVQGDKSFASFWVENKNFSFITYQDSLWKIKLTGSPLNKLFYEFEENVHLPIVLQYVENNRKSAQVVLPRDSTQLKAINRELDSLQVVSNSQMTDFIIKNKDSFLSLNFLSSHYNAFGLSKSIAFIESMNDELRNTPTAQRLLAVIRKIASLKVNDSAPNFSLKDINGKVFSLSSFRGKKVLINFWASWCGPCRKEHPDLIRLSEKYQSKGVVFISISKDENSKNWKEAVKKDKLLWLQLLDEEDNKGISTSNNYGVSGIPQTIVIDESGKVLMISDTLVDIDVFLAKIFAKKS</sequence>
<dbReference type="SUPFAM" id="SSF52833">
    <property type="entry name" value="Thioredoxin-like"/>
    <property type="match status" value="1"/>
</dbReference>
<reference evidence="7" key="2">
    <citation type="submission" date="2020-09" db="EMBL/GenBank/DDBJ databases">
        <authorList>
            <person name="Sun Q."/>
            <person name="Zhou Y."/>
        </authorList>
    </citation>
    <scope>NUCLEOTIDE SEQUENCE</scope>
    <source>
        <strain evidence="7">CGMCC 1.15958</strain>
    </source>
</reference>
<dbReference type="InterPro" id="IPR017937">
    <property type="entry name" value="Thioredoxin_CS"/>
</dbReference>
<dbReference type="Proteomes" id="UP000609064">
    <property type="component" value="Unassembled WGS sequence"/>
</dbReference>
<accession>A0A916YH93</accession>
<keyword evidence="3" id="KW-1015">Disulfide bond</keyword>
<keyword evidence="5" id="KW-0732">Signal</keyword>
<dbReference type="InterPro" id="IPR025380">
    <property type="entry name" value="DUF4369"/>
</dbReference>
<dbReference type="InterPro" id="IPR036249">
    <property type="entry name" value="Thioredoxin-like_sf"/>
</dbReference>
<dbReference type="Pfam" id="PF08534">
    <property type="entry name" value="Redoxin"/>
    <property type="match status" value="1"/>
</dbReference>
<dbReference type="PROSITE" id="PS51352">
    <property type="entry name" value="THIOREDOXIN_2"/>
    <property type="match status" value="1"/>
</dbReference>
<evidence type="ECO:0000313" key="8">
    <source>
        <dbReference type="Proteomes" id="UP000609064"/>
    </source>
</evidence>
<dbReference type="RefSeq" id="WP_188764502.1">
    <property type="nucleotide sequence ID" value="NZ_BMKK01000001.1"/>
</dbReference>
<dbReference type="Pfam" id="PF14289">
    <property type="entry name" value="DUF4369"/>
    <property type="match status" value="1"/>
</dbReference>
<dbReference type="PROSITE" id="PS00194">
    <property type="entry name" value="THIOREDOXIN_1"/>
    <property type="match status" value="1"/>
</dbReference>
<evidence type="ECO:0000256" key="4">
    <source>
        <dbReference type="ARBA" id="ARBA00023284"/>
    </source>
</evidence>
<dbReference type="InterPro" id="IPR013740">
    <property type="entry name" value="Redoxin"/>
</dbReference>
<gene>
    <name evidence="7" type="ORF">GCM10011514_05920</name>
</gene>
<evidence type="ECO:0000256" key="3">
    <source>
        <dbReference type="ARBA" id="ARBA00023157"/>
    </source>
</evidence>
<reference evidence="7" key="1">
    <citation type="journal article" date="2014" name="Int. J. Syst. Evol. Microbiol.">
        <title>Complete genome sequence of Corynebacterium casei LMG S-19264T (=DSM 44701T), isolated from a smear-ripened cheese.</title>
        <authorList>
            <consortium name="US DOE Joint Genome Institute (JGI-PGF)"/>
            <person name="Walter F."/>
            <person name="Albersmeier A."/>
            <person name="Kalinowski J."/>
            <person name="Ruckert C."/>
        </authorList>
    </citation>
    <scope>NUCLEOTIDE SEQUENCE</scope>
    <source>
        <strain evidence="7">CGMCC 1.15958</strain>
    </source>
</reference>
<feature type="domain" description="Thioredoxin" evidence="6">
    <location>
        <begin position="225"/>
        <end position="367"/>
    </location>
</feature>
<protein>
    <submittedName>
        <fullName evidence="7">Thiol:disulfide interchange protein</fullName>
    </submittedName>
</protein>
<comment type="subcellular location">
    <subcellularLocation>
        <location evidence="1">Cell envelope</location>
    </subcellularLocation>
</comment>
<name>A0A916YH93_9BACT</name>
<dbReference type="Gene3D" id="3.40.30.10">
    <property type="entry name" value="Glutaredoxin"/>
    <property type="match status" value="1"/>
</dbReference>
<dbReference type="AlphaFoldDB" id="A0A916YH93"/>
<dbReference type="PANTHER" id="PTHR42852">
    <property type="entry name" value="THIOL:DISULFIDE INTERCHANGE PROTEIN DSBE"/>
    <property type="match status" value="1"/>
</dbReference>
<proteinExistence type="predicted"/>
<dbReference type="GO" id="GO:0030313">
    <property type="term" value="C:cell envelope"/>
    <property type="evidence" value="ECO:0007669"/>
    <property type="project" value="UniProtKB-SubCell"/>
</dbReference>
<dbReference type="InterPro" id="IPR013766">
    <property type="entry name" value="Thioredoxin_domain"/>
</dbReference>
<keyword evidence="8" id="KW-1185">Reference proteome</keyword>
<dbReference type="EMBL" id="BMKK01000001">
    <property type="protein sequence ID" value="GGD44708.1"/>
    <property type="molecule type" value="Genomic_DNA"/>
</dbReference>
<evidence type="ECO:0000259" key="6">
    <source>
        <dbReference type="PROSITE" id="PS51352"/>
    </source>
</evidence>
<keyword evidence="4" id="KW-0676">Redox-active center</keyword>